<proteinExistence type="predicted"/>
<reference evidence="1" key="2">
    <citation type="submission" date="2021-09" db="EMBL/GenBank/DDBJ databases">
        <authorList>
            <person name="Gilroy R."/>
        </authorList>
    </citation>
    <scope>NUCLEOTIDE SEQUENCE</scope>
    <source>
        <strain evidence="1">ChiHjej13B12-14962</strain>
    </source>
</reference>
<dbReference type="InterPro" id="IPR013785">
    <property type="entry name" value="Aldolase_TIM"/>
</dbReference>
<dbReference type="EMBL" id="DYXC01000152">
    <property type="protein sequence ID" value="HJF15722.1"/>
    <property type="molecule type" value="Genomic_DNA"/>
</dbReference>
<evidence type="ECO:0000313" key="2">
    <source>
        <dbReference type="Proteomes" id="UP000703315"/>
    </source>
</evidence>
<dbReference type="InterPro" id="IPR006699">
    <property type="entry name" value="GlpP"/>
</dbReference>
<organism evidence="1 2">
    <name type="scientific">Enteractinococcus helveticum</name>
    <dbReference type="NCBI Taxonomy" id="1837282"/>
    <lineage>
        <taxon>Bacteria</taxon>
        <taxon>Bacillati</taxon>
        <taxon>Actinomycetota</taxon>
        <taxon>Actinomycetes</taxon>
        <taxon>Micrococcales</taxon>
        <taxon>Micrococcaceae</taxon>
    </lineage>
</organism>
<name>A0A921FR61_9MICC</name>
<dbReference type="SUPFAM" id="SSF110391">
    <property type="entry name" value="GlpP-like"/>
    <property type="match status" value="1"/>
</dbReference>
<accession>A0A921FR61</accession>
<dbReference type="PIRSF" id="PIRSF016897">
    <property type="entry name" value="GlpP"/>
    <property type="match status" value="1"/>
</dbReference>
<dbReference type="PANTHER" id="PTHR35787">
    <property type="entry name" value="GLYCEROL UPTAKE OPERON ANTITERMINATOR REGULATORY PROTEIN"/>
    <property type="match status" value="1"/>
</dbReference>
<comment type="caution">
    <text evidence="1">The sequence shown here is derived from an EMBL/GenBank/DDBJ whole genome shotgun (WGS) entry which is preliminary data.</text>
</comment>
<protein>
    <submittedName>
        <fullName evidence="1">Glycerol-3-phosphate responsive antiterminator</fullName>
    </submittedName>
</protein>
<gene>
    <name evidence="1" type="ORF">K8V32_13170</name>
</gene>
<dbReference type="PANTHER" id="PTHR35787:SF1">
    <property type="entry name" value="GLYCEROL UPTAKE OPERON ANTITERMINATOR REGULATORY PROTEIN"/>
    <property type="match status" value="1"/>
</dbReference>
<evidence type="ECO:0000313" key="1">
    <source>
        <dbReference type="EMBL" id="HJF15722.1"/>
    </source>
</evidence>
<dbReference type="GO" id="GO:0006355">
    <property type="term" value="P:regulation of DNA-templated transcription"/>
    <property type="evidence" value="ECO:0007669"/>
    <property type="project" value="InterPro"/>
</dbReference>
<dbReference type="Proteomes" id="UP000703315">
    <property type="component" value="Unassembled WGS sequence"/>
</dbReference>
<reference evidence="1" key="1">
    <citation type="journal article" date="2021" name="PeerJ">
        <title>Extensive microbial diversity within the chicken gut microbiome revealed by metagenomics and culture.</title>
        <authorList>
            <person name="Gilroy R."/>
            <person name="Ravi A."/>
            <person name="Getino M."/>
            <person name="Pursley I."/>
            <person name="Horton D.L."/>
            <person name="Alikhan N.F."/>
            <person name="Baker D."/>
            <person name="Gharbi K."/>
            <person name="Hall N."/>
            <person name="Watson M."/>
            <person name="Adriaenssens E.M."/>
            <person name="Foster-Nyarko E."/>
            <person name="Jarju S."/>
            <person name="Secka A."/>
            <person name="Antonio M."/>
            <person name="Oren A."/>
            <person name="Chaudhuri R.R."/>
            <person name="La Ragione R."/>
            <person name="Hildebrand F."/>
            <person name="Pallen M.J."/>
        </authorList>
    </citation>
    <scope>NUCLEOTIDE SEQUENCE</scope>
    <source>
        <strain evidence="1">ChiHjej13B12-14962</strain>
    </source>
</reference>
<dbReference type="AlphaFoldDB" id="A0A921FR61"/>
<dbReference type="Pfam" id="PF04309">
    <property type="entry name" value="G3P_antiterm"/>
    <property type="match status" value="1"/>
</dbReference>
<dbReference type="GO" id="GO:0006071">
    <property type="term" value="P:glycerol metabolic process"/>
    <property type="evidence" value="ECO:0007669"/>
    <property type="project" value="InterPro"/>
</dbReference>
<sequence>MTILDQLKNNPVIATLYGDSKLDLFEDNPTAFAFLANIPLVELGDVISRLREKRVFTIVNFDSIAGLSPNPDALAYIASLGASGIISTHASAVTRAPTFNLLSIQKVFITDRSYAERARNTIQANRPHLVQIMPWPVIPFLGQEFFDALPPFIASGFINTQEDVERSRALGAVAVSTTQASLWQLR</sequence>
<dbReference type="Gene3D" id="3.20.20.70">
    <property type="entry name" value="Aldolase class I"/>
    <property type="match status" value="1"/>
</dbReference>
<dbReference type="RefSeq" id="WP_303908352.1">
    <property type="nucleotide sequence ID" value="NZ_DYXC01000152.1"/>
</dbReference>